<keyword evidence="3" id="KW-1185">Reference proteome</keyword>
<sequence>MLWSFLYFFRDFGVSVFFCFVELSVSLFFNLIMFLDFFSKLGLPVLLFTFLRVQNTDTITSSATATGFHYPYLALSPFPFFLCEVFQNRFQIVATSTLQTTRTILIHVFFVSSSLYPFLLHPNQYTSSFARCPRLPNYFDFFRIVFRSCQTSLVTLSDHACRGKSGCVYRSLWVSTLPRDGNC</sequence>
<accession>F9W3L9</accession>
<dbReference type="EMBL" id="CAEQ01000435">
    <property type="protein sequence ID" value="CCD11740.1"/>
    <property type="molecule type" value="Genomic_DNA"/>
</dbReference>
<comment type="caution">
    <text evidence="2">The sequence shown here is derived from an EMBL/GenBank/DDBJ whole genome shotgun (WGS) entry which is preliminary data.</text>
</comment>
<dbReference type="VEuPathDB" id="TriTrypDB:TcIL3000_0_26930"/>
<evidence type="ECO:0000313" key="3">
    <source>
        <dbReference type="Proteomes" id="UP000000702"/>
    </source>
</evidence>
<reference evidence="3" key="1">
    <citation type="submission" date="2011-07" db="EMBL/GenBank/DDBJ databases">
        <title>Divergent evolution of antigenic variation in African trypanosomes.</title>
        <authorList>
            <person name="Jackson A.P."/>
            <person name="Berry A."/>
            <person name="Allison H.C."/>
            <person name="Burton P."/>
            <person name="Anderson J."/>
            <person name="Aslett M."/>
            <person name="Brown R."/>
            <person name="Corton N."/>
            <person name="Harris D."/>
            <person name="Hauser H."/>
            <person name="Gamble J."/>
            <person name="Gilderthorp R."/>
            <person name="McQuillan J."/>
            <person name="Quail M.A."/>
            <person name="Sanders M."/>
            <person name="Van Tonder A."/>
            <person name="Ginger M.L."/>
            <person name="Donelson J.E."/>
            <person name="Field M.C."/>
            <person name="Barry J.D."/>
            <person name="Berriman M."/>
            <person name="Hertz-Fowler C."/>
        </authorList>
    </citation>
    <scope>NUCLEOTIDE SEQUENCE [LARGE SCALE GENOMIC DNA]</scope>
    <source>
        <strain evidence="3">IL3000</strain>
    </source>
</reference>
<dbReference type="AlphaFoldDB" id="F9W3L9"/>
<reference evidence="2 3" key="2">
    <citation type="journal article" date="2012" name="Proc. Natl. Acad. Sci. U.S.A.">
        <title>Antigenic diversity is generated by distinct evolutionary mechanisms in African trypanosome species.</title>
        <authorList>
            <person name="Jackson A.P."/>
            <person name="Berry A."/>
            <person name="Aslett M."/>
            <person name="Allison H.C."/>
            <person name="Burton P."/>
            <person name="Vavrova-Anderson J."/>
            <person name="Brown R."/>
            <person name="Browne H."/>
            <person name="Corton N."/>
            <person name="Hauser H."/>
            <person name="Gamble J."/>
            <person name="Gilderthorp R."/>
            <person name="Marcello L."/>
            <person name="McQuillan J."/>
            <person name="Otto T.D."/>
            <person name="Quail M.A."/>
            <person name="Sanders M.J."/>
            <person name="van Tonder A."/>
            <person name="Ginger M.L."/>
            <person name="Field M.C."/>
            <person name="Barry J.D."/>
            <person name="Hertz-Fowler C."/>
            <person name="Berriman M."/>
        </authorList>
    </citation>
    <scope>NUCLEOTIDE SEQUENCE [LARGE SCALE GENOMIC DNA]</scope>
    <source>
        <strain evidence="2 3">IL3000</strain>
    </source>
</reference>
<gene>
    <name evidence="2" type="ORF">TCIL3000_0_26930</name>
</gene>
<keyword evidence="1" id="KW-0472">Membrane</keyword>
<proteinExistence type="predicted"/>
<name>F9W3L9_TRYCI</name>
<feature type="transmembrane region" description="Helical" evidence="1">
    <location>
        <begin position="12"/>
        <end position="35"/>
    </location>
</feature>
<evidence type="ECO:0000313" key="2">
    <source>
        <dbReference type="EMBL" id="CCD11740.1"/>
    </source>
</evidence>
<keyword evidence="1" id="KW-1133">Transmembrane helix</keyword>
<protein>
    <submittedName>
        <fullName evidence="2">WGS project CAEQ00000000 data, annotated contig 1075</fullName>
    </submittedName>
</protein>
<keyword evidence="1" id="KW-0812">Transmembrane</keyword>
<dbReference type="Proteomes" id="UP000000702">
    <property type="component" value="Unassembled WGS sequence"/>
</dbReference>
<evidence type="ECO:0000256" key="1">
    <source>
        <dbReference type="SAM" id="Phobius"/>
    </source>
</evidence>
<organism evidence="2 3">
    <name type="scientific">Trypanosoma congolense (strain IL3000)</name>
    <dbReference type="NCBI Taxonomy" id="1068625"/>
    <lineage>
        <taxon>Eukaryota</taxon>
        <taxon>Discoba</taxon>
        <taxon>Euglenozoa</taxon>
        <taxon>Kinetoplastea</taxon>
        <taxon>Metakinetoplastina</taxon>
        <taxon>Trypanosomatida</taxon>
        <taxon>Trypanosomatidae</taxon>
        <taxon>Trypanosoma</taxon>
        <taxon>Nannomonas</taxon>
    </lineage>
</organism>